<dbReference type="HAMAP" id="MF_00073">
    <property type="entry name" value="NusB"/>
    <property type="match status" value="1"/>
</dbReference>
<dbReference type="Pfam" id="PF01029">
    <property type="entry name" value="NusB"/>
    <property type="match status" value="1"/>
</dbReference>
<dbReference type="PANTHER" id="PTHR11078:SF3">
    <property type="entry name" value="ANTITERMINATION NUSB DOMAIN-CONTAINING PROTEIN"/>
    <property type="match status" value="1"/>
</dbReference>
<comment type="similarity">
    <text evidence="1">Belongs to the NusB family.</text>
</comment>
<evidence type="ECO:0000313" key="7">
    <source>
        <dbReference type="EMBL" id="VAW39849.1"/>
    </source>
</evidence>
<dbReference type="SUPFAM" id="SSF48013">
    <property type="entry name" value="NusB-like"/>
    <property type="match status" value="1"/>
</dbReference>
<dbReference type="GO" id="GO:0006353">
    <property type="term" value="P:DNA-templated transcription termination"/>
    <property type="evidence" value="ECO:0007669"/>
    <property type="project" value="InterPro"/>
</dbReference>
<dbReference type="InterPro" id="IPR006027">
    <property type="entry name" value="NusB_RsmB_TIM44"/>
</dbReference>
<keyword evidence="4" id="KW-0805">Transcription regulation</keyword>
<dbReference type="InterPro" id="IPR011605">
    <property type="entry name" value="NusB_fam"/>
</dbReference>
<evidence type="ECO:0000256" key="1">
    <source>
        <dbReference type="ARBA" id="ARBA00005952"/>
    </source>
</evidence>
<dbReference type="GO" id="GO:0031564">
    <property type="term" value="P:transcription antitermination"/>
    <property type="evidence" value="ECO:0007669"/>
    <property type="project" value="UniProtKB-KW"/>
</dbReference>
<dbReference type="NCBIfam" id="TIGR01951">
    <property type="entry name" value="nusB"/>
    <property type="match status" value="1"/>
</dbReference>
<dbReference type="Gene3D" id="1.10.940.10">
    <property type="entry name" value="NusB-like"/>
    <property type="match status" value="1"/>
</dbReference>
<dbReference type="GO" id="GO:0005829">
    <property type="term" value="C:cytosol"/>
    <property type="evidence" value="ECO:0007669"/>
    <property type="project" value="TreeGrafter"/>
</dbReference>
<evidence type="ECO:0000259" key="6">
    <source>
        <dbReference type="Pfam" id="PF01029"/>
    </source>
</evidence>
<name>A0A3B0VSJ9_9ZZZZ</name>
<evidence type="ECO:0000256" key="5">
    <source>
        <dbReference type="ARBA" id="ARBA00023163"/>
    </source>
</evidence>
<feature type="domain" description="NusB/RsmB/TIM44" evidence="6">
    <location>
        <begin position="21"/>
        <end position="145"/>
    </location>
</feature>
<keyword evidence="2" id="KW-0889">Transcription antitermination</keyword>
<gene>
    <name evidence="7" type="ORF">MNBD_GAMMA01-1756</name>
</gene>
<keyword evidence="3" id="KW-0694">RNA-binding</keyword>
<dbReference type="PANTHER" id="PTHR11078">
    <property type="entry name" value="N UTILIZATION SUBSTANCE PROTEIN B-RELATED"/>
    <property type="match status" value="1"/>
</dbReference>
<dbReference type="EMBL" id="UOEW01000247">
    <property type="protein sequence ID" value="VAW39849.1"/>
    <property type="molecule type" value="Genomic_DNA"/>
</dbReference>
<evidence type="ECO:0000256" key="3">
    <source>
        <dbReference type="ARBA" id="ARBA00022884"/>
    </source>
</evidence>
<proteinExistence type="inferred from homology"/>
<dbReference type="InterPro" id="IPR035926">
    <property type="entry name" value="NusB-like_sf"/>
</dbReference>
<reference evidence="7" key="1">
    <citation type="submission" date="2018-06" db="EMBL/GenBank/DDBJ databases">
        <authorList>
            <person name="Zhirakovskaya E."/>
        </authorList>
    </citation>
    <scope>NUCLEOTIDE SEQUENCE</scope>
</reference>
<protein>
    <submittedName>
        <fullName evidence="7">Transcription termination protein NusB</fullName>
    </submittedName>
</protein>
<evidence type="ECO:0000256" key="4">
    <source>
        <dbReference type="ARBA" id="ARBA00023015"/>
    </source>
</evidence>
<evidence type="ECO:0000256" key="2">
    <source>
        <dbReference type="ARBA" id="ARBA00022814"/>
    </source>
</evidence>
<accession>A0A3B0VSJ9</accession>
<dbReference type="GO" id="GO:0003723">
    <property type="term" value="F:RNA binding"/>
    <property type="evidence" value="ECO:0007669"/>
    <property type="project" value="UniProtKB-KW"/>
</dbReference>
<dbReference type="AlphaFoldDB" id="A0A3B0VSJ9"/>
<organism evidence="7">
    <name type="scientific">hydrothermal vent metagenome</name>
    <dbReference type="NCBI Taxonomy" id="652676"/>
    <lineage>
        <taxon>unclassified sequences</taxon>
        <taxon>metagenomes</taxon>
        <taxon>ecological metagenomes</taxon>
    </lineage>
</organism>
<sequence>MSKQKQYSKPKRIPEHLAAKRRARKRLVQALYQWQMNKSSANEIITQFLTEQDMGKVDQPFFQKSLHGIIDNMEDIRAEIIPLMERSSFAVGEVEKAIMMIAVFELKNHIETPYKVILNEAIELAKQYGGEGAHTFINGTLHKASKKLRPLEH</sequence>
<keyword evidence="5" id="KW-0804">Transcription</keyword>